<dbReference type="Proteomes" id="UP000268093">
    <property type="component" value="Unassembled WGS sequence"/>
</dbReference>
<organism evidence="2 3">
    <name type="scientific">Jimgerdemannia flammicorona</name>
    <dbReference type="NCBI Taxonomy" id="994334"/>
    <lineage>
        <taxon>Eukaryota</taxon>
        <taxon>Fungi</taxon>
        <taxon>Fungi incertae sedis</taxon>
        <taxon>Mucoromycota</taxon>
        <taxon>Mucoromycotina</taxon>
        <taxon>Endogonomycetes</taxon>
        <taxon>Endogonales</taxon>
        <taxon>Endogonaceae</taxon>
        <taxon>Jimgerdemannia</taxon>
    </lineage>
</organism>
<evidence type="ECO:0000313" key="2">
    <source>
        <dbReference type="EMBL" id="RUP43478.1"/>
    </source>
</evidence>
<evidence type="ECO:0000313" key="3">
    <source>
        <dbReference type="Proteomes" id="UP000268093"/>
    </source>
</evidence>
<keyword evidence="3" id="KW-1185">Reference proteome</keyword>
<dbReference type="AlphaFoldDB" id="A0A433CY30"/>
<protein>
    <submittedName>
        <fullName evidence="2">Uncharacterized protein</fullName>
    </submittedName>
</protein>
<reference evidence="2 3" key="1">
    <citation type="journal article" date="2018" name="New Phytol.">
        <title>Phylogenomics of Endogonaceae and evolution of mycorrhizas within Mucoromycota.</title>
        <authorList>
            <person name="Chang Y."/>
            <person name="Desiro A."/>
            <person name="Na H."/>
            <person name="Sandor L."/>
            <person name="Lipzen A."/>
            <person name="Clum A."/>
            <person name="Barry K."/>
            <person name="Grigoriev I.V."/>
            <person name="Martin F.M."/>
            <person name="Stajich J.E."/>
            <person name="Smith M.E."/>
            <person name="Bonito G."/>
            <person name="Spatafora J.W."/>
        </authorList>
    </citation>
    <scope>NUCLEOTIDE SEQUENCE [LARGE SCALE GENOMIC DNA]</scope>
    <source>
        <strain evidence="2 3">GMNB39</strain>
    </source>
</reference>
<feature type="region of interest" description="Disordered" evidence="1">
    <location>
        <begin position="32"/>
        <end position="55"/>
    </location>
</feature>
<comment type="caution">
    <text evidence="2">The sequence shown here is derived from an EMBL/GenBank/DDBJ whole genome shotgun (WGS) entry which is preliminary data.</text>
</comment>
<proteinExistence type="predicted"/>
<sequence>MHVWIETFTRKRPSAYEVCRWPRAIVQRTTALRRTTGPCSKDPEPDGLSNTDELERSAGFQAVRTSDRVRMTFAMSRWFKPTGMHDMTVYLAKRVSKARCKVGIKR</sequence>
<evidence type="ECO:0000256" key="1">
    <source>
        <dbReference type="SAM" id="MobiDB-lite"/>
    </source>
</evidence>
<dbReference type="EMBL" id="RBNI01010893">
    <property type="protein sequence ID" value="RUP43478.1"/>
    <property type="molecule type" value="Genomic_DNA"/>
</dbReference>
<accession>A0A433CY30</accession>
<name>A0A433CY30_9FUNG</name>
<gene>
    <name evidence="2" type="ORF">BC936DRAFT_137108</name>
</gene>